<gene>
    <name evidence="4" type="ORF">AAEO57_19025</name>
</gene>
<dbReference type="Gene3D" id="2.60.40.740">
    <property type="match status" value="3"/>
</dbReference>
<keyword evidence="1 2" id="KW-0732">Signal</keyword>
<dbReference type="InterPro" id="IPR013783">
    <property type="entry name" value="Ig-like_fold"/>
</dbReference>
<dbReference type="InterPro" id="IPR025667">
    <property type="entry name" value="SprB_repeat"/>
</dbReference>
<keyword evidence="5" id="KW-1185">Reference proteome</keyword>
<dbReference type="Gene3D" id="2.60.40.10">
    <property type="entry name" value="Immunoglobulins"/>
    <property type="match status" value="2"/>
</dbReference>
<dbReference type="EMBL" id="JBBYHS010000024">
    <property type="protein sequence ID" value="MEL1255895.1"/>
    <property type="molecule type" value="Genomic_DNA"/>
</dbReference>
<evidence type="ECO:0000313" key="4">
    <source>
        <dbReference type="EMBL" id="MEL1255895.1"/>
    </source>
</evidence>
<accession>A0ABU9IUT9</accession>
<feature type="signal peptide" evidence="2">
    <location>
        <begin position="1"/>
        <end position="23"/>
    </location>
</feature>
<proteinExistence type="predicted"/>
<feature type="domain" description="Secretion system C-terminal sorting" evidence="3">
    <location>
        <begin position="2110"/>
        <end position="2186"/>
    </location>
</feature>
<feature type="chain" id="PRO_5046670222" evidence="2">
    <location>
        <begin position="24"/>
        <end position="2187"/>
    </location>
</feature>
<evidence type="ECO:0000256" key="1">
    <source>
        <dbReference type="ARBA" id="ARBA00022729"/>
    </source>
</evidence>
<comment type="caution">
    <text evidence="4">The sequence shown here is derived from an EMBL/GenBank/DDBJ whole genome shotgun (WGS) entry which is preliminary data.</text>
</comment>
<dbReference type="Pfam" id="PF18962">
    <property type="entry name" value="Por_Secre_tail"/>
    <property type="match status" value="1"/>
</dbReference>
<evidence type="ECO:0000259" key="3">
    <source>
        <dbReference type="Pfam" id="PF18962"/>
    </source>
</evidence>
<evidence type="ECO:0000256" key="2">
    <source>
        <dbReference type="SAM" id="SignalP"/>
    </source>
</evidence>
<reference evidence="4 5" key="1">
    <citation type="submission" date="2024-04" db="EMBL/GenBank/DDBJ databases">
        <title>Flavobacterium sp. DGU38 16S ribosomal RNA gene Genome sequencing and assembly.</title>
        <authorList>
            <person name="Park S."/>
        </authorList>
    </citation>
    <scope>NUCLEOTIDE SEQUENCE [LARGE SCALE GENOMIC DNA]</scope>
    <source>
        <strain evidence="4 5">DGU38</strain>
    </source>
</reference>
<dbReference type="Proteomes" id="UP001485226">
    <property type="component" value="Unassembled WGS sequence"/>
</dbReference>
<organism evidence="4 5">
    <name type="scientific">Flavobacterium calami</name>
    <dbReference type="NCBI Taxonomy" id="3139144"/>
    <lineage>
        <taxon>Bacteria</taxon>
        <taxon>Pseudomonadati</taxon>
        <taxon>Bacteroidota</taxon>
        <taxon>Flavobacteriia</taxon>
        <taxon>Flavobacteriales</taxon>
        <taxon>Flavobacteriaceae</taxon>
        <taxon>Flavobacterium</taxon>
    </lineage>
</organism>
<dbReference type="RefSeq" id="WP_341694620.1">
    <property type="nucleotide sequence ID" value="NZ_JBBYHS010000024.1"/>
</dbReference>
<name>A0ABU9IUT9_9FLAO</name>
<dbReference type="SUPFAM" id="SSF49299">
    <property type="entry name" value="PKD domain"/>
    <property type="match status" value="1"/>
</dbReference>
<protein>
    <submittedName>
        <fullName evidence="4">T9SS type A sorting domain-containing protein</fullName>
    </submittedName>
</protein>
<dbReference type="InterPro" id="IPR035986">
    <property type="entry name" value="PKD_dom_sf"/>
</dbReference>
<dbReference type="InterPro" id="IPR026444">
    <property type="entry name" value="Secre_tail"/>
</dbReference>
<sequence length="2187" mass="234017">MKKYLLLLLVFTRFLGYSQTTQATVSGLSEGSRTVTFVNPAPIVVNGTPTIKHATKFGSANGSIDIVFKGGTESYTYSWTKDNQPFNPGSWPWNALGAGIYTITAIDGNLCESKEAFSFEIFQPAKLEVIIKEPSIIDCPGGKGTLNAEAAGGYPYETNQARNYTYTWYKCDESGANKSEIFGETDSELSDKAAGFYMVIVSDSKNLSDPYIKELKQNSQILATETVSPILCKGGTGTISLTVSEGTAPYTVAWTGDNIATATITNNGTILTAKTGTYYYTITDAKGCSFSKNPIEIGFSEPEIIKIDIISQTTPTSVNALDGTLNLSVTGGTGSYSYFLKKENETEVKYISSSITNLNGIYTLRVSDANGCSVDYPTPIAIKPLIVTETLHVNILCKGDPASMGSITVTANGGTLYTNENYTYQWYESSTANGTYNKISGKTNPAITDLSKGFYKVRIGDSVTLLSDTSGIWSESFEITEPLNQLSITSSPGQQQNVSCHGGNSGTIAINVSGGTPGYSYKWNDGSTSKDRSGLTEGTYYVAVTDANGCEKTLSGIVISEPEKITIPTPVIKDVAINGQSTGSILFPSDPSGGNGNYSYQWTSNNGYSASTRDLSGIKAGTYYLTVSDKELCLSTPYTFTVNEQPKLEVTIKESAFIKCNGDSNGRLVAEVTGGVAPYKYRWEKNGVTLSGENSSSLPAIGFGDYSVYVTDSANPEPGPFATAQQLNFKLTQPDVLKVSLAKQTNVLCHGAATGAIEIAIEGGTAPYTQQWTKDGVIYTGNLNQLEKGEYNVIVTDAVGHGCTATLNQPATITQPAAPLQVSSPGPVHLKGFETADGSISVTVSGGTPNYTYQWRKDASATIIGTGSSITGLAAGVYHLLVKDANNCTLPEIDYTVNQPDKLEVVSLTQTPFTDIACRGNLSGEYTIIVKGGVKEYSFEWRNITTGTKYTSTETILAESTTSKASNLGAGNYVVTVKDANSNTLFGTNTFTITEPDQLAFTYTTQNVSCFEGNNGIIRLNISGGIKPYTIISNGGTADSQNAIVTGLAEGLYTIKVRDTNGCQTEQTITITEPSASVYIANSTVTPATGFGLTTGKIAITASGGTIGYNYQWKNNSDAVVGTNSPNLINAAAGTYSVLVTDASGCTASGVYTIDQPAKPVLTETHQNSKCNGLFGSLEATATGGATYNQNQADRVYTYKLKNKTSGAVNSISGNIASFTNIADGEYTLTATDISGVDSNTVDVLFTQPTPIVVSLVSKTNVNCFGDKDGSITISVSGGTPLTTAPEYTYQWKKKNTVTNIYENFTPTALNQLYAGIYAVEVRDANYNASDAVHCIGILEDIAITQPDDFKFDIDKITYTNPTALNGNDGTLHFEVTGGKPNYEYKFYTKNTSGTEIILKTISDSSLKTADFTGLVKDHYYISAKDDTGCTKYTDFDFRDNPLTISVNQTQNISCYDANNAIIKINADGGYGQKKYSWYRNNALLVNEDNDILLNVKPGNYYAVVKDSKKVEVTSNTIIVTQPDPLAFTTTQEPVKCLGDSNGKITLTASGGNGNFSYRYFNKGILVKDWQSFTNVANTTISDLAEGDYTIYVKDSQGCESLNAIIKITAPTALSITASTTPATGKGLSNGSATITAQGGNGSYTYKWFKSDNTNISQNTNTATNLAAGKYYVVVSDLKGCELTSPLLEVTEPLLLETVIAVQNVILCNGDKNGSLKPTTTGGFLKAGDSYTYQWFENGNPTALASTAILNGIGRGSYFVIATDSNGNKATSQILAVTEPAVLANSLTSDYVLCGDFNDWTINATPTGGTQPYNYAWNTGAKTASIQNVPPGNYSVVVSDSHGCTITKTITLTAPAHLDASANIKIPTCYGGSDATITVTPTAGIAPYTYLWNTGEKTNTLSNAQAGDYSVTITDSKGCVISRNYTIVDPPKDIINLGDDVTLCWEQTLTINATINDDQATYKWKSDKGFSSNKAMITVSEPANYTVIVTNKLGCEATDTIQILSQNTAISAEFAVSSQVFKNEKIVIVDISNPAADEIEWVLPAKANVVTRNKDYAEISFSEAGTYDVTLNTKKGNCTAFQTKQILVTEGEYEEDPDDTIIDKKFDLKIYPNPSQGIFTVDVTLDKAMPARVKVYNLNNNLLIDSKTGEGQDNYMFNFNLGGLAPGLYFVLFESQQGSKLRKIIIQ</sequence>
<dbReference type="Pfam" id="PF13573">
    <property type="entry name" value="SprB"/>
    <property type="match status" value="14"/>
</dbReference>
<evidence type="ECO:0000313" key="5">
    <source>
        <dbReference type="Proteomes" id="UP001485226"/>
    </source>
</evidence>
<dbReference type="NCBIfam" id="TIGR04183">
    <property type="entry name" value="Por_Secre_tail"/>
    <property type="match status" value="1"/>
</dbReference>